<sequence length="78" mass="8596">MEEEGNLIVSIHLPITNQSDKDCSESSTHVVRDCTFALQGLELVRLVVLAEAMVVLHGLQFAPKMGFSNIILENDSKL</sequence>
<reference evidence="2 3" key="1">
    <citation type="journal article" date="2019" name="Genome Biol. Evol.">
        <title>Insights into the evolution of the New World diploid cottons (Gossypium, subgenus Houzingenia) based on genome sequencing.</title>
        <authorList>
            <person name="Grover C.E."/>
            <person name="Arick M.A. 2nd"/>
            <person name="Thrash A."/>
            <person name="Conover J.L."/>
            <person name="Sanders W.S."/>
            <person name="Peterson D.G."/>
            <person name="Frelichowski J.E."/>
            <person name="Scheffler J.A."/>
            <person name="Scheffler B.E."/>
            <person name="Wendel J.F."/>
        </authorList>
    </citation>
    <scope>NUCLEOTIDE SEQUENCE [LARGE SCALE GENOMIC DNA]</scope>
    <source>
        <strain evidence="2">4</strain>
        <tissue evidence="2">Leaf</tissue>
    </source>
</reference>
<feature type="domain" description="RNase H type-1" evidence="1">
    <location>
        <begin position="47"/>
        <end position="77"/>
    </location>
</feature>
<keyword evidence="3" id="KW-1185">Reference proteome</keyword>
<dbReference type="Pfam" id="PF13456">
    <property type="entry name" value="RVT_3"/>
    <property type="match status" value="1"/>
</dbReference>
<dbReference type="InterPro" id="IPR002156">
    <property type="entry name" value="RNaseH_domain"/>
</dbReference>
<dbReference type="EMBL" id="JABEZV010000010">
    <property type="protein sequence ID" value="MBA0723188.1"/>
    <property type="molecule type" value="Genomic_DNA"/>
</dbReference>
<gene>
    <name evidence="2" type="ORF">Golax_003795</name>
</gene>
<accession>A0A7J9AGJ0</accession>
<dbReference type="GO" id="GO:0004523">
    <property type="term" value="F:RNA-DNA hybrid ribonuclease activity"/>
    <property type="evidence" value="ECO:0007669"/>
    <property type="project" value="InterPro"/>
</dbReference>
<evidence type="ECO:0000313" key="3">
    <source>
        <dbReference type="Proteomes" id="UP000593574"/>
    </source>
</evidence>
<dbReference type="Proteomes" id="UP000593574">
    <property type="component" value="Unassembled WGS sequence"/>
</dbReference>
<proteinExistence type="predicted"/>
<organism evidence="2 3">
    <name type="scientific">Gossypium laxum</name>
    <dbReference type="NCBI Taxonomy" id="34288"/>
    <lineage>
        <taxon>Eukaryota</taxon>
        <taxon>Viridiplantae</taxon>
        <taxon>Streptophyta</taxon>
        <taxon>Embryophyta</taxon>
        <taxon>Tracheophyta</taxon>
        <taxon>Spermatophyta</taxon>
        <taxon>Magnoliopsida</taxon>
        <taxon>eudicotyledons</taxon>
        <taxon>Gunneridae</taxon>
        <taxon>Pentapetalae</taxon>
        <taxon>rosids</taxon>
        <taxon>malvids</taxon>
        <taxon>Malvales</taxon>
        <taxon>Malvaceae</taxon>
        <taxon>Malvoideae</taxon>
        <taxon>Gossypium</taxon>
    </lineage>
</organism>
<evidence type="ECO:0000259" key="1">
    <source>
        <dbReference type="Pfam" id="PF13456"/>
    </source>
</evidence>
<dbReference type="AlphaFoldDB" id="A0A7J9AGJ0"/>
<dbReference type="GO" id="GO:0003676">
    <property type="term" value="F:nucleic acid binding"/>
    <property type="evidence" value="ECO:0007669"/>
    <property type="project" value="InterPro"/>
</dbReference>
<protein>
    <recommendedName>
        <fullName evidence="1">RNase H type-1 domain-containing protein</fullName>
    </recommendedName>
</protein>
<evidence type="ECO:0000313" key="2">
    <source>
        <dbReference type="EMBL" id="MBA0723188.1"/>
    </source>
</evidence>
<comment type="caution">
    <text evidence="2">The sequence shown here is derived from an EMBL/GenBank/DDBJ whole genome shotgun (WGS) entry which is preliminary data.</text>
</comment>
<name>A0A7J9AGJ0_9ROSI</name>